<keyword evidence="1" id="KW-0175">Coiled coil</keyword>
<sequence length="127" mass="14749">YPAAVRIGMSRKEFLRSTIRDLQVRIREYEKSKRDEIETQVKLIEYQSWLSGLYVKSAVVSALSDKAKYPDKPITEKTKKPQIEEKTDVPKRSEAELKQEERYYELLIKKANANIAEIGNKKGGQDE</sequence>
<dbReference type="EMBL" id="AJWY01006665">
    <property type="protein sequence ID" value="EKC66219.1"/>
    <property type="molecule type" value="Genomic_DNA"/>
</dbReference>
<evidence type="ECO:0000313" key="3">
    <source>
        <dbReference type="EMBL" id="EKC66219.1"/>
    </source>
</evidence>
<evidence type="ECO:0000256" key="1">
    <source>
        <dbReference type="SAM" id="Coils"/>
    </source>
</evidence>
<organism evidence="3">
    <name type="scientific">human gut metagenome</name>
    <dbReference type="NCBI Taxonomy" id="408170"/>
    <lineage>
        <taxon>unclassified sequences</taxon>
        <taxon>metagenomes</taxon>
        <taxon>organismal metagenomes</taxon>
    </lineage>
</organism>
<gene>
    <name evidence="3" type="ORF">LEA_09927</name>
</gene>
<evidence type="ECO:0000256" key="2">
    <source>
        <dbReference type="SAM" id="MobiDB-lite"/>
    </source>
</evidence>
<name>K1TFH2_9ZZZZ</name>
<comment type="caution">
    <text evidence="3">The sequence shown here is derived from an EMBL/GenBank/DDBJ whole genome shotgun (WGS) entry which is preliminary data.</text>
</comment>
<reference evidence="3" key="1">
    <citation type="journal article" date="2013" name="Environ. Microbiol.">
        <title>Microbiota from the distal guts of lean and obese adolescents exhibit partial functional redundancy besides clear differences in community structure.</title>
        <authorList>
            <person name="Ferrer M."/>
            <person name="Ruiz A."/>
            <person name="Lanza F."/>
            <person name="Haange S.B."/>
            <person name="Oberbach A."/>
            <person name="Till H."/>
            <person name="Bargiela R."/>
            <person name="Campoy C."/>
            <person name="Segura M.T."/>
            <person name="Richter M."/>
            <person name="von Bergen M."/>
            <person name="Seifert J."/>
            <person name="Suarez A."/>
        </authorList>
    </citation>
    <scope>NUCLEOTIDE SEQUENCE</scope>
</reference>
<accession>K1TFH2</accession>
<feature type="non-terminal residue" evidence="3">
    <location>
        <position position="1"/>
    </location>
</feature>
<feature type="region of interest" description="Disordered" evidence="2">
    <location>
        <begin position="71"/>
        <end position="94"/>
    </location>
</feature>
<dbReference type="AlphaFoldDB" id="K1TFH2"/>
<protein>
    <submittedName>
        <fullName evidence="3">Uncharacterized protein</fullName>
    </submittedName>
</protein>
<proteinExistence type="predicted"/>
<feature type="coiled-coil region" evidence="1">
    <location>
        <begin position="12"/>
        <end position="39"/>
    </location>
</feature>